<keyword evidence="4" id="KW-1185">Reference proteome</keyword>
<proteinExistence type="predicted"/>
<dbReference type="Proteomes" id="UP001529338">
    <property type="component" value="Unassembled WGS sequence"/>
</dbReference>
<feature type="region of interest" description="Disordered" evidence="1">
    <location>
        <begin position="466"/>
        <end position="521"/>
    </location>
</feature>
<name>A0ABT7SI81_9CELL</name>
<feature type="region of interest" description="Disordered" evidence="1">
    <location>
        <begin position="340"/>
        <end position="389"/>
    </location>
</feature>
<evidence type="ECO:0000256" key="1">
    <source>
        <dbReference type="SAM" id="MobiDB-lite"/>
    </source>
</evidence>
<comment type="caution">
    <text evidence="3">The sequence shown here is derived from an EMBL/GenBank/DDBJ whole genome shotgun (WGS) entry which is preliminary data.</text>
</comment>
<evidence type="ECO:0000313" key="3">
    <source>
        <dbReference type="EMBL" id="MDM7855896.1"/>
    </source>
</evidence>
<feature type="compositionally biased region" description="Low complexity" evidence="1">
    <location>
        <begin position="351"/>
        <end position="361"/>
    </location>
</feature>
<dbReference type="EMBL" id="JAUCGQ010000002">
    <property type="protein sequence ID" value="MDM7855896.1"/>
    <property type="molecule type" value="Genomic_DNA"/>
</dbReference>
<evidence type="ECO:0000259" key="2">
    <source>
        <dbReference type="SMART" id="SM00507"/>
    </source>
</evidence>
<dbReference type="CDD" id="cd00085">
    <property type="entry name" value="HNHc"/>
    <property type="match status" value="1"/>
</dbReference>
<accession>A0ABT7SI81</accession>
<dbReference type="SMART" id="SM00507">
    <property type="entry name" value="HNHc"/>
    <property type="match status" value="1"/>
</dbReference>
<dbReference type="Pfam" id="PF02720">
    <property type="entry name" value="DUF222"/>
    <property type="match status" value="1"/>
</dbReference>
<organism evidence="3 4">
    <name type="scientific">Cellulomonas alba</name>
    <dbReference type="NCBI Taxonomy" id="3053467"/>
    <lineage>
        <taxon>Bacteria</taxon>
        <taxon>Bacillati</taxon>
        <taxon>Actinomycetota</taxon>
        <taxon>Actinomycetes</taxon>
        <taxon>Micrococcales</taxon>
        <taxon>Cellulomonadaceae</taxon>
        <taxon>Cellulomonas</taxon>
    </lineage>
</organism>
<feature type="domain" description="HNH nuclease" evidence="2">
    <location>
        <begin position="394"/>
        <end position="450"/>
    </location>
</feature>
<protein>
    <submittedName>
        <fullName evidence="3">DUF222 domain-containing protein</fullName>
    </submittedName>
</protein>
<dbReference type="InterPro" id="IPR003615">
    <property type="entry name" value="HNH_nuc"/>
</dbReference>
<evidence type="ECO:0000313" key="4">
    <source>
        <dbReference type="Proteomes" id="UP001529338"/>
    </source>
</evidence>
<dbReference type="RefSeq" id="WP_289455935.1">
    <property type="nucleotide sequence ID" value="NZ_JAUCGQ010000002.1"/>
</dbReference>
<sequence>MEAATAAQRGGAVQPGQLPDFPVLGADVASVAATLRAVRLDRAADADVVNAIAGWQQVVDAASAAQAAAISELVARRPVTRDGVADEVALALACTRRRATHLLGRAHGLDQFAVLRDALASGSLDTAKVDLLLDEVAVLPVPAADAVLREVRERADGLTTTQLRRLVRRHVLTARPEVAQARAKKARRERCVDLQHGPDAMAWVHAYLPAPDAVAMHGVIDALACAQRARDDDRSADQRRADALSGLFAGILATGALPDGTPLPTPQGHRVGVQVAVGATTLLGLDDLPGELLGYGPIPAAMARDLARDGTWRRVLTDAAGHVLHVDDHTHRAGLVMTPAAARSRGGEPNAEPAGATTRGGARSGEGRSAEAGPEPGGPPPGDVGRAGYRPGARLRRFVLVRDQVCAFAGCGMPAWRCDLDHALPFDSSDPDAGPTCACNLRPLCRRHHRLKTHFGWSVAHDPETGITATTSPTGFTYLRPSPTLLMTTDQRPGPRVPRRETRADRPGGLRPPERDDPPPF</sequence>
<gene>
    <name evidence="3" type="ORF">QRT04_13225</name>
</gene>
<feature type="compositionally biased region" description="Basic and acidic residues" evidence="1">
    <location>
        <begin position="498"/>
        <end position="521"/>
    </location>
</feature>
<dbReference type="InterPro" id="IPR003870">
    <property type="entry name" value="DUF222"/>
</dbReference>
<reference evidence="3 4" key="1">
    <citation type="submission" date="2023-06" db="EMBL/GenBank/DDBJ databases">
        <title>Cellulomonas sp. MW4 Whole genome sequence.</title>
        <authorList>
            <person name="Park S."/>
        </authorList>
    </citation>
    <scope>NUCLEOTIDE SEQUENCE [LARGE SCALE GENOMIC DNA]</scope>
    <source>
        <strain evidence="3 4">MW4</strain>
    </source>
</reference>